<proteinExistence type="predicted"/>
<evidence type="ECO:0000256" key="7">
    <source>
        <dbReference type="ARBA" id="ARBA00023014"/>
    </source>
</evidence>
<keyword evidence="7" id="KW-0411">Iron-sulfur</keyword>
<evidence type="ECO:0000313" key="11">
    <source>
        <dbReference type="EMBL" id="VFK74453.1"/>
    </source>
</evidence>
<organism evidence="9">
    <name type="scientific">Candidatus Kentrum sp. MB</name>
    <dbReference type="NCBI Taxonomy" id="2138164"/>
    <lineage>
        <taxon>Bacteria</taxon>
        <taxon>Pseudomonadati</taxon>
        <taxon>Pseudomonadota</taxon>
        <taxon>Gammaproteobacteria</taxon>
        <taxon>Candidatus Kentrum</taxon>
    </lineage>
</organism>
<dbReference type="PANTHER" id="PTHR47153">
    <property type="entry name" value="LACTATE UTILIZATION PROTEIN B"/>
    <property type="match status" value="1"/>
</dbReference>
<protein>
    <submittedName>
        <fullName evidence="9">L-lactate dehydrogenase complex protein LldF</fullName>
    </submittedName>
</protein>
<keyword evidence="1" id="KW-0813">Transport</keyword>
<evidence type="ECO:0000256" key="5">
    <source>
        <dbReference type="ARBA" id="ARBA00022982"/>
    </source>
</evidence>
<reference evidence="9" key="1">
    <citation type="submission" date="2019-02" db="EMBL/GenBank/DDBJ databases">
        <authorList>
            <person name="Gruber-Vodicka R. H."/>
            <person name="Seah K. B. B."/>
        </authorList>
    </citation>
    <scope>NUCLEOTIDE SEQUENCE</scope>
    <source>
        <strain evidence="9">BECK_BZ197</strain>
        <strain evidence="11">BECK_BZ198</strain>
        <strain evidence="10">BECK_BZ199</strain>
    </source>
</reference>
<keyword evidence="4" id="KW-0677">Repeat</keyword>
<dbReference type="GO" id="GO:0051539">
    <property type="term" value="F:4 iron, 4 sulfur cluster binding"/>
    <property type="evidence" value="ECO:0007669"/>
    <property type="project" value="UniProtKB-KW"/>
</dbReference>
<name>A0A450X2I0_9GAMM</name>
<keyword evidence="2" id="KW-0004">4Fe-4S</keyword>
<keyword evidence="3" id="KW-0479">Metal-binding</keyword>
<dbReference type="Pfam" id="PF02589">
    <property type="entry name" value="LUD_dom"/>
    <property type="match status" value="1"/>
</dbReference>
<feature type="domain" description="4Fe-4S ferredoxin-type" evidence="8">
    <location>
        <begin position="305"/>
        <end position="335"/>
    </location>
</feature>
<dbReference type="Gene3D" id="3.40.50.10420">
    <property type="entry name" value="NagB/RpiA/CoA transferase-like"/>
    <property type="match status" value="1"/>
</dbReference>
<evidence type="ECO:0000256" key="4">
    <source>
        <dbReference type="ARBA" id="ARBA00022737"/>
    </source>
</evidence>
<dbReference type="PANTHER" id="PTHR47153:SF2">
    <property type="entry name" value="LACTATE UTILIZATION PROTEIN B"/>
    <property type="match status" value="1"/>
</dbReference>
<dbReference type="Gene3D" id="1.10.1060.10">
    <property type="entry name" value="Alpha-helical ferredoxin"/>
    <property type="match status" value="1"/>
</dbReference>
<dbReference type="EMBL" id="CAADFO010000005">
    <property type="protein sequence ID" value="VFK23487.1"/>
    <property type="molecule type" value="Genomic_DNA"/>
</dbReference>
<evidence type="ECO:0000256" key="6">
    <source>
        <dbReference type="ARBA" id="ARBA00023004"/>
    </source>
</evidence>
<dbReference type="SUPFAM" id="SSF100950">
    <property type="entry name" value="NagB/RpiA/CoA transferase-like"/>
    <property type="match status" value="1"/>
</dbReference>
<dbReference type="InterPro" id="IPR024185">
    <property type="entry name" value="FTHF_cligase-like_sf"/>
</dbReference>
<dbReference type="PROSITE" id="PS00198">
    <property type="entry name" value="4FE4S_FER_1"/>
    <property type="match status" value="1"/>
</dbReference>
<evidence type="ECO:0000256" key="1">
    <source>
        <dbReference type="ARBA" id="ARBA00022448"/>
    </source>
</evidence>
<dbReference type="AlphaFoldDB" id="A0A450X2I0"/>
<dbReference type="InterPro" id="IPR009051">
    <property type="entry name" value="Helical_ferredxn"/>
</dbReference>
<dbReference type="Pfam" id="PF13183">
    <property type="entry name" value="Fer4_8"/>
    <property type="match status" value="1"/>
</dbReference>
<evidence type="ECO:0000256" key="3">
    <source>
        <dbReference type="ARBA" id="ARBA00022723"/>
    </source>
</evidence>
<dbReference type="GO" id="GO:0046872">
    <property type="term" value="F:metal ion binding"/>
    <property type="evidence" value="ECO:0007669"/>
    <property type="project" value="UniProtKB-KW"/>
</dbReference>
<dbReference type="InterPro" id="IPR003741">
    <property type="entry name" value="LUD_dom"/>
</dbReference>
<dbReference type="NCBIfam" id="TIGR00273">
    <property type="entry name" value="LutB/LldF family L-lactate oxidation iron-sulfur protein"/>
    <property type="match status" value="1"/>
</dbReference>
<accession>A0A450X2I0</accession>
<dbReference type="EMBL" id="CAADFQ010000005">
    <property type="protein sequence ID" value="VFK27892.1"/>
    <property type="molecule type" value="Genomic_DNA"/>
</dbReference>
<dbReference type="SUPFAM" id="SSF46548">
    <property type="entry name" value="alpha-helical ferredoxin"/>
    <property type="match status" value="1"/>
</dbReference>
<dbReference type="InterPro" id="IPR004452">
    <property type="entry name" value="LutB/LldF"/>
</dbReference>
<dbReference type="EMBL" id="CAADGH010000005">
    <property type="protein sequence ID" value="VFK74453.1"/>
    <property type="molecule type" value="Genomic_DNA"/>
</dbReference>
<evidence type="ECO:0000313" key="9">
    <source>
        <dbReference type="EMBL" id="VFK23487.1"/>
    </source>
</evidence>
<dbReference type="InterPro" id="IPR017900">
    <property type="entry name" value="4Fe4S_Fe_S_CS"/>
</dbReference>
<evidence type="ECO:0000259" key="8">
    <source>
        <dbReference type="PROSITE" id="PS51379"/>
    </source>
</evidence>
<keyword evidence="5" id="KW-0249">Electron transport</keyword>
<evidence type="ECO:0000313" key="10">
    <source>
        <dbReference type="EMBL" id="VFK27892.1"/>
    </source>
</evidence>
<dbReference type="PROSITE" id="PS51379">
    <property type="entry name" value="4FE4S_FER_2"/>
    <property type="match status" value="1"/>
</dbReference>
<keyword evidence="6" id="KW-0408">Iron</keyword>
<dbReference type="InterPro" id="IPR037171">
    <property type="entry name" value="NagB/RpiA_transferase-like"/>
</dbReference>
<sequence>MESTTHDFKARATAALLDTDLQLALTRAHGGFVRKRKVAMDAFPEFEALREAAHAIKEHTLSHLDFYLTRFESQVEASGGQVHWARTAEEACESIADICARARGKRIIKGKSMIGEEIGINEALMAAGLEVTETDLGEYIIQLAGETPSHIIAPAVHKTRDEVARLFAEHHAKHGFVGERTEVPALVAEARTVLRSVFLTADVGITGANFLVAETGSSVLVTNEGNGDLSAALPRVHIVLASIEKVLPTLEDATAFLRLLGRSATGQVMSGYTTFFTGPRRRDDRDGPREYHVVLVDNGRAELLASPYREILYCIRCGACLNHCPVYSAVGGHAYGWVYPGPMGAVLTPLLRGRQANAWDLPHACTLNGRCEDVCPVKIPLPMLLRQLRADAYAHKETPREMRIPLAAWGLLARHPWLYGHVAKLGAGMLRKIGLKMTDPRMTDQKRRPWRRLPFLDAWTGTRELPIPPGESFQTQWQRQVERED</sequence>
<gene>
    <name evidence="9" type="ORF">BECKMB1821G_GA0114241_100519</name>
    <name evidence="11" type="ORF">BECKMB1821H_GA0114242_100518</name>
    <name evidence="10" type="ORF">BECKMB1821I_GA0114274_100518</name>
</gene>
<dbReference type="GO" id="GO:0006089">
    <property type="term" value="P:lactate metabolic process"/>
    <property type="evidence" value="ECO:0007669"/>
    <property type="project" value="InterPro"/>
</dbReference>
<dbReference type="InterPro" id="IPR017896">
    <property type="entry name" value="4Fe4S_Fe-S-bd"/>
</dbReference>
<evidence type="ECO:0000256" key="2">
    <source>
        <dbReference type="ARBA" id="ARBA00022485"/>
    </source>
</evidence>